<dbReference type="SMART" id="SM00333">
    <property type="entry name" value="TUDOR"/>
    <property type="match status" value="2"/>
</dbReference>
<gene>
    <name evidence="5" type="ORF">BJG266_LOCUS34207</name>
    <name evidence="6" type="ORF">QVE165_LOCUS51328</name>
</gene>
<feature type="region of interest" description="Disordered" evidence="2">
    <location>
        <begin position="668"/>
        <end position="687"/>
    </location>
</feature>
<dbReference type="OrthoDB" id="9989103at2759"/>
<dbReference type="PANTHER" id="PTHR22948:SF29">
    <property type="entry name" value="FI02030P-RELATED"/>
    <property type="match status" value="1"/>
</dbReference>
<feature type="compositionally biased region" description="Polar residues" evidence="2">
    <location>
        <begin position="137"/>
        <end position="192"/>
    </location>
</feature>
<dbReference type="SMART" id="SM00360">
    <property type="entry name" value="RRM"/>
    <property type="match status" value="1"/>
</dbReference>
<dbReference type="Proteomes" id="UP000663832">
    <property type="component" value="Unassembled WGS sequence"/>
</dbReference>
<organism evidence="5 8">
    <name type="scientific">Adineta steineri</name>
    <dbReference type="NCBI Taxonomy" id="433720"/>
    <lineage>
        <taxon>Eukaryota</taxon>
        <taxon>Metazoa</taxon>
        <taxon>Spiralia</taxon>
        <taxon>Gnathifera</taxon>
        <taxon>Rotifera</taxon>
        <taxon>Eurotatoria</taxon>
        <taxon>Bdelloidea</taxon>
        <taxon>Adinetida</taxon>
        <taxon>Adinetidae</taxon>
        <taxon>Adineta</taxon>
    </lineage>
</organism>
<dbReference type="PROSITE" id="PS50102">
    <property type="entry name" value="RRM"/>
    <property type="match status" value="1"/>
</dbReference>
<accession>A0A815GBH9</accession>
<evidence type="ECO:0000313" key="7">
    <source>
        <dbReference type="Proteomes" id="UP000663832"/>
    </source>
</evidence>
<evidence type="ECO:0000313" key="5">
    <source>
        <dbReference type="EMBL" id="CAF1337171.1"/>
    </source>
</evidence>
<dbReference type="FunFam" id="2.30.30.140:FF:000018">
    <property type="entry name" value="Serine/threonine-protein kinase 31"/>
    <property type="match status" value="1"/>
</dbReference>
<feature type="compositionally biased region" description="Polar residues" evidence="2">
    <location>
        <begin position="670"/>
        <end position="682"/>
    </location>
</feature>
<keyword evidence="7" id="KW-1185">Reference proteome</keyword>
<evidence type="ECO:0000313" key="6">
    <source>
        <dbReference type="EMBL" id="CAF1591587.1"/>
    </source>
</evidence>
<dbReference type="EMBL" id="CAJNOI010000734">
    <property type="protein sequence ID" value="CAF1337171.1"/>
    <property type="molecule type" value="Genomic_DNA"/>
</dbReference>
<reference evidence="5" key="1">
    <citation type="submission" date="2021-02" db="EMBL/GenBank/DDBJ databases">
        <authorList>
            <person name="Nowell W R."/>
        </authorList>
    </citation>
    <scope>NUCLEOTIDE SEQUENCE</scope>
</reference>
<evidence type="ECO:0000313" key="8">
    <source>
        <dbReference type="Proteomes" id="UP000663877"/>
    </source>
</evidence>
<name>A0A815GBH9_9BILA</name>
<feature type="compositionally biased region" description="Polar residues" evidence="2">
    <location>
        <begin position="83"/>
        <end position="127"/>
    </location>
</feature>
<dbReference type="GO" id="GO:0003723">
    <property type="term" value="F:RNA binding"/>
    <property type="evidence" value="ECO:0007669"/>
    <property type="project" value="UniProtKB-UniRule"/>
</dbReference>
<dbReference type="Gene3D" id="2.40.50.90">
    <property type="match status" value="1"/>
</dbReference>
<evidence type="ECO:0000259" key="4">
    <source>
        <dbReference type="PROSITE" id="PS50304"/>
    </source>
</evidence>
<feature type="domain" description="Tudor" evidence="4">
    <location>
        <begin position="261"/>
        <end position="318"/>
    </location>
</feature>
<dbReference type="Pfam" id="PF00076">
    <property type="entry name" value="RRM_1"/>
    <property type="match status" value="1"/>
</dbReference>
<protein>
    <submittedName>
        <fullName evidence="5">Uncharacterized protein</fullName>
    </submittedName>
</protein>
<dbReference type="InterPro" id="IPR035979">
    <property type="entry name" value="RBD_domain_sf"/>
</dbReference>
<dbReference type="InterPro" id="IPR012677">
    <property type="entry name" value="Nucleotide-bd_a/b_plait_sf"/>
</dbReference>
<dbReference type="Gene3D" id="3.30.70.330">
    <property type="match status" value="1"/>
</dbReference>
<sequence length="729" mass="82102">MNDFSKRVNSIIVKNLPKDFNTNQLDNLFSQFGQIISSKVLPFTPNYEGGCGFVNFADAESCNQAVEKMNEFVVDGFTLRVSHSASRNGNNNSDRPQNGFRSFGQSFNRTTSATAVNPEETNGTLSPGVNARFSGFRSPSATQFKPMTADSTHSSTNELNGTPQSNKPLWNSNSGQQTPLISNNKSPFQNGTSNVTQQINIQEHEPLVINKIYNVYLSNLEVPNIIFAATLDDYVNATLLITQMNKHEQLSKVQANSYKSKLTVGQACAALFNGDWYRARVLETGENRVRVQYIDWGNSGWCDSILEIRPLPNEYYKDPALCVKCILDGIPSNEKLSQEQTNNILGILVLDLKLEMTVVRIENGFPVVRLNLDERNLNNEILSIFSSSTNVIKQNPIVNFDSNKPDINLSEMHHVQLTTVDAQSECFHVLLMRDCLPTIMNILKDWNANKQPLTVQPKADTLICAQYDADNLWYRAWIESVTENGCRVYFVDFGNEEIVSSDRISECPDILKTIPWQSVQIKLANIKLTDDERDTLLRDFESERLEMKIMQKNQDIYLVDLLQNGKSLADHVLELRKKEQQQITPKPIEIPKVLAEPIQQTLPKTPVPISKTKTESFPQTANEISRTISQAVQPIVDLLQRPPTLNNNQIFQSGITKTPIITDTAKKPLFSSSNTTPKQLLTSEKDNDTSVNDNLTILITEQRRQNRLLEQVIAAINTTNSLLTQLVQR</sequence>
<dbReference type="SUPFAM" id="SSF54928">
    <property type="entry name" value="RNA-binding domain, RBD"/>
    <property type="match status" value="1"/>
</dbReference>
<feature type="domain" description="Tudor" evidence="4">
    <location>
        <begin position="456"/>
        <end position="514"/>
    </location>
</feature>
<keyword evidence="1" id="KW-0694">RNA-binding</keyword>
<feature type="region of interest" description="Disordered" evidence="2">
    <location>
        <begin position="83"/>
        <end position="192"/>
    </location>
</feature>
<dbReference type="PROSITE" id="PS50304">
    <property type="entry name" value="TUDOR"/>
    <property type="match status" value="2"/>
</dbReference>
<dbReference type="SUPFAM" id="SSF63748">
    <property type="entry name" value="Tudor/PWWP/MBT"/>
    <property type="match status" value="2"/>
</dbReference>
<dbReference type="Pfam" id="PF00567">
    <property type="entry name" value="TUDOR"/>
    <property type="match status" value="2"/>
</dbReference>
<dbReference type="Gene3D" id="2.30.30.140">
    <property type="match status" value="2"/>
</dbReference>
<dbReference type="Proteomes" id="UP000663877">
    <property type="component" value="Unassembled WGS sequence"/>
</dbReference>
<dbReference type="AlphaFoldDB" id="A0A815GBH9"/>
<dbReference type="PANTHER" id="PTHR22948">
    <property type="entry name" value="TUDOR DOMAIN CONTAINING PROTEIN"/>
    <property type="match status" value="1"/>
</dbReference>
<dbReference type="CDD" id="cd00590">
    <property type="entry name" value="RRM_SF"/>
    <property type="match status" value="1"/>
</dbReference>
<dbReference type="EMBL" id="CAJNOM010001097">
    <property type="protein sequence ID" value="CAF1591587.1"/>
    <property type="molecule type" value="Genomic_DNA"/>
</dbReference>
<proteinExistence type="predicted"/>
<dbReference type="InterPro" id="IPR002999">
    <property type="entry name" value="Tudor"/>
</dbReference>
<evidence type="ECO:0000259" key="3">
    <source>
        <dbReference type="PROSITE" id="PS50102"/>
    </source>
</evidence>
<evidence type="ECO:0000256" key="2">
    <source>
        <dbReference type="SAM" id="MobiDB-lite"/>
    </source>
</evidence>
<evidence type="ECO:0000256" key="1">
    <source>
        <dbReference type="PROSITE-ProRule" id="PRU00176"/>
    </source>
</evidence>
<dbReference type="InterPro" id="IPR050621">
    <property type="entry name" value="Tudor_domain_containing"/>
</dbReference>
<dbReference type="InterPro" id="IPR035437">
    <property type="entry name" value="SNase_OB-fold_sf"/>
</dbReference>
<feature type="domain" description="RRM" evidence="3">
    <location>
        <begin position="9"/>
        <end position="86"/>
    </location>
</feature>
<dbReference type="InterPro" id="IPR000504">
    <property type="entry name" value="RRM_dom"/>
</dbReference>
<comment type="caution">
    <text evidence="5">The sequence shown here is derived from an EMBL/GenBank/DDBJ whole genome shotgun (WGS) entry which is preliminary data.</text>
</comment>